<dbReference type="Proteomes" id="UP000462449">
    <property type="component" value="Unassembled WGS sequence"/>
</dbReference>
<dbReference type="EMBL" id="WOTW01000014">
    <property type="protein sequence ID" value="MUP37754.1"/>
    <property type="molecule type" value="Genomic_DNA"/>
</dbReference>
<reference evidence="3 4" key="1">
    <citation type="submission" date="2019-11" db="EMBL/GenBank/DDBJ databases">
        <title>Draft genome sequence of Labilibaculum sp. strain SYP isolated from Black Sea.</title>
        <authorList>
            <person name="Yadav S."/>
            <person name="Villanueva L."/>
        </authorList>
    </citation>
    <scope>NUCLEOTIDE SEQUENCE [LARGE SCALE GENOMIC DNA]</scope>
    <source>
        <strain evidence="3 4">44</strain>
    </source>
</reference>
<evidence type="ECO:0000313" key="2">
    <source>
        <dbReference type="EMBL" id="MUP37754.1"/>
    </source>
</evidence>
<dbReference type="OrthoDB" id="1120376at2"/>
<protein>
    <recommendedName>
        <fullName evidence="6">DUF4398 domain-containing protein</fullName>
    </recommendedName>
</protein>
<evidence type="ECO:0000313" key="5">
    <source>
        <dbReference type="Proteomes" id="UP000462449"/>
    </source>
</evidence>
<dbReference type="AlphaFoldDB" id="A0A7M4D525"/>
<dbReference type="PROSITE" id="PS51257">
    <property type="entry name" value="PROKAR_LIPOPROTEIN"/>
    <property type="match status" value="1"/>
</dbReference>
<evidence type="ECO:0000313" key="3">
    <source>
        <dbReference type="EMBL" id="MVB06959.1"/>
    </source>
</evidence>
<accession>A0A7M4D525</accession>
<evidence type="ECO:0008006" key="6">
    <source>
        <dbReference type="Google" id="ProtNLM"/>
    </source>
</evidence>
<keyword evidence="4" id="KW-1185">Reference proteome</keyword>
<name>A0A7M4D525_9BACT</name>
<dbReference type="EMBL" id="QTZN02000014">
    <property type="protein sequence ID" value="MVB06959.1"/>
    <property type="molecule type" value="Genomic_DNA"/>
</dbReference>
<feature type="coiled-coil region" evidence="1">
    <location>
        <begin position="94"/>
        <end position="128"/>
    </location>
</feature>
<sequence>MKKKLLFVLAVGTTVLFSSCGKVPQVEIDCANAAIEVAKSVGANVYVAEDFAALQDSMRSVNENVEVQNAKFFKNFDHVKAQLVVLNAMVVEVKDNAEARKEEVKLEIDSLQAEVDSIVMQNKELTTQAPKGKEGVAALEAIKGDISLIEASLIDVAGLVSQDQLIVALDKVKAAKEKALEINTELNEVIAKYAKNKRK</sequence>
<dbReference type="RefSeq" id="WP_156195509.1">
    <property type="nucleotide sequence ID" value="NZ_QTZN02000014.1"/>
</dbReference>
<comment type="caution">
    <text evidence="2">The sequence shown here is derived from an EMBL/GenBank/DDBJ whole genome shotgun (WGS) entry which is preliminary data.</text>
</comment>
<reference evidence="2 5" key="2">
    <citation type="submission" date="2019-12" db="EMBL/GenBank/DDBJ databases">
        <title>Draft genome sequence of Labilibaculum sp. strain 44 isolated from deep waters of Black Sea.</title>
        <authorList>
            <person name="Yadav S."/>
            <person name="Villanueva L."/>
        </authorList>
    </citation>
    <scope>NUCLEOTIDE SEQUENCE [LARGE SCALE GENOMIC DNA]</scope>
    <source>
        <strain evidence="2 5">44</strain>
    </source>
</reference>
<gene>
    <name evidence="3" type="ORF">DWB62_008010</name>
    <name evidence="2" type="ORF">GNY23_08010</name>
</gene>
<evidence type="ECO:0000313" key="4">
    <source>
        <dbReference type="Proteomes" id="UP000285951"/>
    </source>
</evidence>
<proteinExistence type="predicted"/>
<dbReference type="Proteomes" id="UP000285951">
    <property type="component" value="Unassembled WGS sequence"/>
</dbReference>
<organism evidence="2 5">
    <name type="scientific">Labilibaculum euxinus</name>
    <dbReference type="NCBI Taxonomy" id="2686357"/>
    <lineage>
        <taxon>Bacteria</taxon>
        <taxon>Pseudomonadati</taxon>
        <taxon>Bacteroidota</taxon>
        <taxon>Bacteroidia</taxon>
        <taxon>Marinilabiliales</taxon>
        <taxon>Marinifilaceae</taxon>
        <taxon>Labilibaculum</taxon>
    </lineage>
</organism>
<evidence type="ECO:0000256" key="1">
    <source>
        <dbReference type="SAM" id="Coils"/>
    </source>
</evidence>
<keyword evidence="1" id="KW-0175">Coiled coil</keyword>